<evidence type="ECO:0000313" key="2">
    <source>
        <dbReference type="EMBL" id="ASX25789.1"/>
    </source>
</evidence>
<evidence type="ECO:0000256" key="1">
    <source>
        <dbReference type="SAM" id="Phobius"/>
    </source>
</evidence>
<keyword evidence="1" id="KW-0472">Membrane</keyword>
<dbReference type="EMBL" id="CP016303">
    <property type="protein sequence ID" value="ASX25789.1"/>
    <property type="molecule type" value="Genomic_DNA"/>
</dbReference>
<keyword evidence="1" id="KW-1133">Transmembrane helix</keyword>
<keyword evidence="1" id="KW-0812">Transmembrane</keyword>
<proteinExistence type="predicted"/>
<protein>
    <submittedName>
        <fullName evidence="2">Uncharacterized protein</fullName>
    </submittedName>
</protein>
<name>A0A249DWP7_9ENTR</name>
<organism evidence="2 3">
    <name type="scientific">Candidatus Hamiltonella defensa</name>
    <name type="common">Bemisia tabaci</name>
    <dbReference type="NCBI Taxonomy" id="672795"/>
    <lineage>
        <taxon>Bacteria</taxon>
        <taxon>Pseudomonadati</taxon>
        <taxon>Pseudomonadota</taxon>
        <taxon>Gammaproteobacteria</taxon>
        <taxon>Enterobacterales</taxon>
        <taxon>Enterobacteriaceae</taxon>
        <taxon>aphid secondary symbionts</taxon>
        <taxon>Candidatus Williamhamiltonella</taxon>
    </lineage>
</organism>
<gene>
    <name evidence="2" type="ORF">BA171_01110</name>
</gene>
<evidence type="ECO:0000313" key="3">
    <source>
        <dbReference type="Proteomes" id="UP000216438"/>
    </source>
</evidence>
<dbReference type="AlphaFoldDB" id="A0A249DWP7"/>
<feature type="transmembrane region" description="Helical" evidence="1">
    <location>
        <begin position="6"/>
        <end position="23"/>
    </location>
</feature>
<dbReference type="Proteomes" id="UP000216438">
    <property type="component" value="Chromosome"/>
</dbReference>
<sequence>MKKSSLLPWILNVIELVGVLMIFSDSDDLTIFINYNNTLAAFHAAVVIHLLNGHHANLVVIVPIRKYVISFY</sequence>
<accession>A0A249DWP7</accession>
<reference evidence="3" key="1">
    <citation type="submission" date="2016-06" db="EMBL/GenBank/DDBJ databases">
        <authorList>
            <person name="Chen W."/>
            <person name="Hasegawa D.K."/>
        </authorList>
    </citation>
    <scope>NUCLEOTIDE SEQUENCE [LARGE SCALE GENOMIC DNA]</scope>
    <source>
        <strain evidence="3">MEAM1</strain>
    </source>
</reference>
<reference evidence="2 3" key="2">
    <citation type="submission" date="2017-09" db="EMBL/GenBank/DDBJ databases">
        <title>The genome of whitefly Bemisia tabaci, a global crop pest, provides novel insights into virus transmission, host adaptation and insecticide resistance.</title>
        <authorList>
            <person name="Kaur N."/>
            <person name="Kliot A."/>
            <person name="Pinheiro P.V."/>
            <person name="Luan J."/>
            <person name="Zheng Y."/>
            <person name="Liu W."/>
            <person name="Sun H."/>
            <person name="Yang X."/>
            <person name="Xu Y."/>
            <person name="Luo Y."/>
            <person name="Kruse A."/>
            <person name="Fisher T.W."/>
            <person name="Nelson D.R."/>
            <person name="Elimelech M."/>
            <person name="MacCoss M."/>
            <person name="Johnson R."/>
            <person name="Cohen E."/>
            <person name="Hunter W.B."/>
            <person name="Brown J.K."/>
            <person name="Jander G."/>
            <person name="Cilia M."/>
            <person name="Douglas A.E."/>
            <person name="Ghanim M."/>
            <person name="Simmons A.M."/>
            <person name="Wintermantel W.M."/>
            <person name="Ling K.-S."/>
            <person name="Fei Z."/>
        </authorList>
    </citation>
    <scope>NUCLEOTIDE SEQUENCE [LARGE SCALE GENOMIC DNA]</scope>
    <source>
        <strain evidence="2 3">MEAM1</strain>
    </source>
</reference>